<name>A0ABP9RK82_9ACTN</name>
<accession>A0ABP9RK82</accession>
<evidence type="ECO:0000313" key="2">
    <source>
        <dbReference type="Proteomes" id="UP001501570"/>
    </source>
</evidence>
<sequence length="136" mass="15019">MNLSANQIQEEESSARGDYYALALFREEANGDVSGLEFQRGVGGIYGDGRAGSPPYCVVTADHRTYYGGVRTVTWRDSSVEVDLTDEAREVLRLPARVVLELQLGAEDIGRVRNGLLRVFHADDPEMLQPNLVGFD</sequence>
<keyword evidence="2" id="KW-1185">Reference proteome</keyword>
<reference evidence="2" key="1">
    <citation type="journal article" date="2019" name="Int. J. Syst. Evol. Microbiol.">
        <title>The Global Catalogue of Microorganisms (GCM) 10K type strain sequencing project: providing services to taxonomists for standard genome sequencing and annotation.</title>
        <authorList>
            <consortium name="The Broad Institute Genomics Platform"/>
            <consortium name="The Broad Institute Genome Sequencing Center for Infectious Disease"/>
            <person name="Wu L."/>
            <person name="Ma J."/>
        </authorList>
    </citation>
    <scope>NUCLEOTIDE SEQUENCE [LARGE SCALE GENOMIC DNA]</scope>
    <source>
        <strain evidence="2">JCM 18304</strain>
    </source>
</reference>
<gene>
    <name evidence="1" type="ORF">GCM10023322_06460</name>
</gene>
<proteinExistence type="predicted"/>
<organism evidence="1 2">
    <name type="scientific">Rugosimonospora acidiphila</name>
    <dbReference type="NCBI Taxonomy" id="556531"/>
    <lineage>
        <taxon>Bacteria</taxon>
        <taxon>Bacillati</taxon>
        <taxon>Actinomycetota</taxon>
        <taxon>Actinomycetes</taxon>
        <taxon>Micromonosporales</taxon>
        <taxon>Micromonosporaceae</taxon>
        <taxon>Rugosimonospora</taxon>
    </lineage>
</organism>
<dbReference type="EMBL" id="BAABJQ010000002">
    <property type="protein sequence ID" value="GAA5178692.1"/>
    <property type="molecule type" value="Genomic_DNA"/>
</dbReference>
<evidence type="ECO:0000313" key="1">
    <source>
        <dbReference type="EMBL" id="GAA5178692.1"/>
    </source>
</evidence>
<dbReference type="Proteomes" id="UP001501570">
    <property type="component" value="Unassembled WGS sequence"/>
</dbReference>
<protein>
    <submittedName>
        <fullName evidence="1">Uncharacterized protein</fullName>
    </submittedName>
</protein>
<comment type="caution">
    <text evidence="1">The sequence shown here is derived from an EMBL/GenBank/DDBJ whole genome shotgun (WGS) entry which is preliminary data.</text>
</comment>
<dbReference type="RefSeq" id="WP_345625915.1">
    <property type="nucleotide sequence ID" value="NZ_BAABJQ010000002.1"/>
</dbReference>